<dbReference type="Gene3D" id="2.40.40.10">
    <property type="entry name" value="RlpA-like domain"/>
    <property type="match status" value="1"/>
</dbReference>
<dbReference type="CDD" id="cd22268">
    <property type="entry name" value="DPBB_RlpA-like"/>
    <property type="match status" value="1"/>
</dbReference>
<accession>A0AAW9R8T0</accession>
<dbReference type="RefSeq" id="WP_337335864.1">
    <property type="nucleotide sequence ID" value="NZ_JBBDHC010000016.1"/>
</dbReference>
<keyword evidence="9" id="KW-1185">Reference proteome</keyword>
<evidence type="ECO:0000256" key="5">
    <source>
        <dbReference type="RuleBase" id="RU003495"/>
    </source>
</evidence>
<dbReference type="EC" id="4.2.2.-" evidence="4"/>
<dbReference type="GO" id="GO:0009279">
    <property type="term" value="C:cell outer membrane"/>
    <property type="evidence" value="ECO:0007669"/>
    <property type="project" value="TreeGrafter"/>
</dbReference>
<dbReference type="NCBIfam" id="TIGR00413">
    <property type="entry name" value="rlpA"/>
    <property type="match status" value="1"/>
</dbReference>
<keyword evidence="1" id="KW-0732">Signal</keyword>
<dbReference type="InterPro" id="IPR012997">
    <property type="entry name" value="RplA"/>
</dbReference>
<evidence type="ECO:0000256" key="4">
    <source>
        <dbReference type="HAMAP-Rule" id="MF_02071"/>
    </source>
</evidence>
<name>A0AAW9R8T0_9GAMM</name>
<dbReference type="Proteomes" id="UP001364472">
    <property type="component" value="Unassembled WGS sequence"/>
</dbReference>
<keyword evidence="3 4" id="KW-0961">Cell wall biogenesis/degradation</keyword>
<dbReference type="InterPro" id="IPR036908">
    <property type="entry name" value="RlpA-like_sf"/>
</dbReference>
<dbReference type="Pfam" id="PF03330">
    <property type="entry name" value="DPBB_1"/>
    <property type="match status" value="1"/>
</dbReference>
<gene>
    <name evidence="4" type="primary">rlpA</name>
    <name evidence="8" type="ORF">WB794_10805</name>
</gene>
<reference evidence="8 9" key="1">
    <citation type="journal article" date="2016" name="Antonie Van Leeuwenhoek">
        <title>Denitratimonas tolerans gen. nov., sp. nov., a denitrifying bacterium isolated from a bioreactor for tannery wastewater treatment.</title>
        <authorList>
            <person name="Han S.I."/>
            <person name="Kim J.O."/>
            <person name="Lee Y.R."/>
            <person name="Ekpeghere K.I."/>
            <person name="Koh S.C."/>
            <person name="Whang K.S."/>
        </authorList>
    </citation>
    <scope>NUCLEOTIDE SEQUENCE [LARGE SCALE GENOMIC DNA]</scope>
    <source>
        <strain evidence="8 9">KACC 17565</strain>
    </source>
</reference>
<dbReference type="AlphaFoldDB" id="A0AAW9R8T0"/>
<dbReference type="HAMAP" id="MF_02071">
    <property type="entry name" value="RlpA"/>
    <property type="match status" value="1"/>
</dbReference>
<dbReference type="PANTHER" id="PTHR34183:SF1">
    <property type="entry name" value="ENDOLYTIC PEPTIDOGLYCAN TRANSGLYCOSYLASE RLPA"/>
    <property type="match status" value="1"/>
</dbReference>
<comment type="caution">
    <text evidence="8">The sequence shown here is derived from an EMBL/GenBank/DDBJ whole genome shotgun (WGS) entry which is preliminary data.</text>
</comment>
<evidence type="ECO:0000256" key="3">
    <source>
        <dbReference type="ARBA" id="ARBA00023316"/>
    </source>
</evidence>
<dbReference type="SUPFAM" id="SSF110997">
    <property type="entry name" value="Sporulation related repeat"/>
    <property type="match status" value="1"/>
</dbReference>
<comment type="similarity">
    <text evidence="4 5">Belongs to the RlpA family.</text>
</comment>
<dbReference type="InterPro" id="IPR034718">
    <property type="entry name" value="RlpA"/>
</dbReference>
<dbReference type="Pfam" id="PF05036">
    <property type="entry name" value="SPOR"/>
    <property type="match status" value="1"/>
</dbReference>
<dbReference type="EMBL" id="JBBDHC010000016">
    <property type="protein sequence ID" value="MEJ1250158.1"/>
    <property type="molecule type" value="Genomic_DNA"/>
</dbReference>
<keyword evidence="2 4" id="KW-0456">Lyase</keyword>
<evidence type="ECO:0000259" key="7">
    <source>
        <dbReference type="PROSITE" id="PS51724"/>
    </source>
</evidence>
<proteinExistence type="inferred from homology"/>
<evidence type="ECO:0000256" key="2">
    <source>
        <dbReference type="ARBA" id="ARBA00023239"/>
    </source>
</evidence>
<feature type="region of interest" description="Disordered" evidence="6">
    <location>
        <begin position="30"/>
        <end position="102"/>
    </location>
</feature>
<dbReference type="GO" id="GO:0000270">
    <property type="term" value="P:peptidoglycan metabolic process"/>
    <property type="evidence" value="ECO:0007669"/>
    <property type="project" value="UniProtKB-UniRule"/>
</dbReference>
<evidence type="ECO:0000256" key="1">
    <source>
        <dbReference type="ARBA" id="ARBA00022729"/>
    </source>
</evidence>
<dbReference type="InterPro" id="IPR036680">
    <property type="entry name" value="SPOR-like_sf"/>
</dbReference>
<organism evidence="8 9">
    <name type="scientific">Denitratimonas tolerans</name>
    <dbReference type="NCBI Taxonomy" id="1338420"/>
    <lineage>
        <taxon>Bacteria</taxon>
        <taxon>Pseudomonadati</taxon>
        <taxon>Pseudomonadota</taxon>
        <taxon>Gammaproteobacteria</taxon>
        <taxon>Lysobacterales</taxon>
        <taxon>Lysobacteraceae</taxon>
        <taxon>Denitratimonas</taxon>
    </lineage>
</organism>
<feature type="domain" description="SPOR" evidence="7">
    <location>
        <begin position="264"/>
        <end position="344"/>
    </location>
</feature>
<dbReference type="PROSITE" id="PS51724">
    <property type="entry name" value="SPOR"/>
    <property type="match status" value="1"/>
</dbReference>
<dbReference type="Gene3D" id="3.30.70.1070">
    <property type="entry name" value="Sporulation related repeat"/>
    <property type="match status" value="1"/>
</dbReference>
<dbReference type="SUPFAM" id="SSF50685">
    <property type="entry name" value="Barwin-like endoglucanases"/>
    <property type="match status" value="1"/>
</dbReference>
<evidence type="ECO:0000256" key="6">
    <source>
        <dbReference type="SAM" id="MobiDB-lite"/>
    </source>
</evidence>
<evidence type="ECO:0000313" key="9">
    <source>
        <dbReference type="Proteomes" id="UP001364472"/>
    </source>
</evidence>
<evidence type="ECO:0000313" key="8">
    <source>
        <dbReference type="EMBL" id="MEJ1250158.1"/>
    </source>
</evidence>
<protein>
    <recommendedName>
        <fullName evidence="4">Endolytic peptidoglycan transglycosylase RlpA</fullName>
        <ecNumber evidence="4">4.2.2.-</ecNumber>
    </recommendedName>
</protein>
<comment type="function">
    <text evidence="4">Lytic transglycosylase with a strong preference for naked glycan strands that lack stem peptides.</text>
</comment>
<sequence>MSGSPDSLLPRRLLPVALLSIALAACGGKAVKPSTPEAGHRAARAHGTRPPPVTRARPDKPGEYTAGGLYRPGVSDGGPAIPPDISHLVEPEPTGEAPARYGNRSPYTVLGKDYHVLPSAQGYVARGIASWYGNKFHGRATSSLEPYDMYQFSAAHKSLPLPTHVRVTNLENGRSVVVRVNDRGPFHEDRLIDLSYAAAVKLGVHVNGTAPVEIRALQRGVTPPPPPAAMPPEAAWAAARAGVVPIARGPTVHVTAPTPAAAPEVDAGRFWLQVASFGEAANAQRLVERLTHAEVVPVSVQPAQVSGRTVYRVRVGPLPSRHRSLAVSDTLHAMGLGVPTLITQ</sequence>
<dbReference type="GO" id="GO:0008932">
    <property type="term" value="F:lytic endotransglycosylase activity"/>
    <property type="evidence" value="ECO:0007669"/>
    <property type="project" value="UniProtKB-UniRule"/>
</dbReference>
<dbReference type="GO" id="GO:0042834">
    <property type="term" value="F:peptidoglycan binding"/>
    <property type="evidence" value="ECO:0007669"/>
    <property type="project" value="InterPro"/>
</dbReference>
<dbReference type="InterPro" id="IPR009009">
    <property type="entry name" value="RlpA-like_DPBB"/>
</dbReference>
<dbReference type="PANTHER" id="PTHR34183">
    <property type="entry name" value="ENDOLYTIC PEPTIDOGLYCAN TRANSGLYCOSYLASE RLPA"/>
    <property type="match status" value="1"/>
</dbReference>
<dbReference type="GO" id="GO:0071555">
    <property type="term" value="P:cell wall organization"/>
    <property type="evidence" value="ECO:0007669"/>
    <property type="project" value="UniProtKB-KW"/>
</dbReference>
<dbReference type="InterPro" id="IPR007730">
    <property type="entry name" value="SPOR-like_dom"/>
</dbReference>